<reference evidence="3 4" key="1">
    <citation type="submission" date="2018-09" db="EMBL/GenBank/DDBJ databases">
        <title>Profundibacter amoris BAR1 gen. nov., sp. nov., a new member of the Roseobacter clade isolated at Lokis Castle Vent Field on the Arctic Mid-Oceanic Ridge.</title>
        <authorList>
            <person name="Le Moine Bauer S."/>
            <person name="Sjoeberg A.G."/>
            <person name="L'Haridon S."/>
            <person name="Stokke R."/>
            <person name="Roalkvam I."/>
            <person name="Steen I.H."/>
            <person name="Dahle H."/>
        </authorList>
    </citation>
    <scope>NUCLEOTIDE SEQUENCE [LARGE SCALE GENOMIC DNA]</scope>
    <source>
        <strain evidence="3 4">BAR1</strain>
    </source>
</reference>
<dbReference type="AlphaFoldDB" id="A0A347UJX1"/>
<keyword evidence="4" id="KW-1185">Reference proteome</keyword>
<dbReference type="EMBL" id="CP032125">
    <property type="protein sequence ID" value="AXX99149.1"/>
    <property type="molecule type" value="Genomic_DNA"/>
</dbReference>
<evidence type="ECO:0000256" key="1">
    <source>
        <dbReference type="SAM" id="SignalP"/>
    </source>
</evidence>
<dbReference type="Pfam" id="PF09992">
    <property type="entry name" value="NAGPA"/>
    <property type="match status" value="1"/>
</dbReference>
<feature type="signal peptide" evidence="1">
    <location>
        <begin position="1"/>
        <end position="18"/>
    </location>
</feature>
<feature type="domain" description="Phosphodiester glycosidase" evidence="2">
    <location>
        <begin position="71"/>
        <end position="214"/>
    </location>
</feature>
<gene>
    <name evidence="3" type="ORF">BAR1_15125</name>
</gene>
<keyword evidence="1" id="KW-0732">Signal</keyword>
<evidence type="ECO:0000313" key="3">
    <source>
        <dbReference type="EMBL" id="AXX99149.1"/>
    </source>
</evidence>
<sequence length="240" mass="26070">MIRAALAFLLLLPAVANACETLTYKSNDYTLCEVTLEDDLRLFHSDADGRLLGSFSRINAMLADSGQTLGFAMNAGMYHTDRSPVGLFVENGIERAPLADGGTYGNFGLKPNGVFCFSKDRLAVIETNAFRDARPACDYATQSGPMLVIDGALHPRFLLDATSRYIRNGVGVSADGTRAWFVISDNPVTFHEFGSLFRDHLKTPNALYFDGKVSRLFAPDLGRSDSGFPLGVIVGTVISR</sequence>
<dbReference type="RefSeq" id="WP_118943801.1">
    <property type="nucleotide sequence ID" value="NZ_CP032125.1"/>
</dbReference>
<protein>
    <recommendedName>
        <fullName evidence="2">Phosphodiester glycosidase domain-containing protein</fullName>
    </recommendedName>
</protein>
<name>A0A347UJX1_9RHOB</name>
<evidence type="ECO:0000259" key="2">
    <source>
        <dbReference type="Pfam" id="PF09992"/>
    </source>
</evidence>
<dbReference type="OrthoDB" id="5515706at2"/>
<dbReference type="KEGG" id="pamo:BAR1_15125"/>
<evidence type="ECO:0000313" key="4">
    <source>
        <dbReference type="Proteomes" id="UP000261704"/>
    </source>
</evidence>
<dbReference type="InterPro" id="IPR018711">
    <property type="entry name" value="NAGPA"/>
</dbReference>
<feature type="chain" id="PRO_5016633840" description="Phosphodiester glycosidase domain-containing protein" evidence="1">
    <location>
        <begin position="19"/>
        <end position="240"/>
    </location>
</feature>
<organism evidence="3 4">
    <name type="scientific">Profundibacter amoris</name>
    <dbReference type="NCBI Taxonomy" id="2171755"/>
    <lineage>
        <taxon>Bacteria</taxon>
        <taxon>Pseudomonadati</taxon>
        <taxon>Pseudomonadota</taxon>
        <taxon>Alphaproteobacteria</taxon>
        <taxon>Rhodobacterales</taxon>
        <taxon>Paracoccaceae</taxon>
        <taxon>Profundibacter</taxon>
    </lineage>
</organism>
<dbReference type="Proteomes" id="UP000261704">
    <property type="component" value="Chromosome"/>
</dbReference>
<accession>A0A347UJX1</accession>
<proteinExistence type="predicted"/>